<keyword evidence="3" id="KW-0812">Transmembrane</keyword>
<feature type="compositionally biased region" description="Pro residues" evidence="9">
    <location>
        <begin position="1"/>
        <end position="11"/>
    </location>
</feature>
<accession>A0ABQ9UIG3</accession>
<comment type="caution">
    <text evidence="8">Lacks conserved residue(s) required for the propagation of feature annotation.</text>
</comment>
<reference evidence="10 11" key="1">
    <citation type="submission" date="2023-05" db="EMBL/GenBank/DDBJ databases">
        <title>B98-5 Cell Line De Novo Hybrid Assembly: An Optical Mapping Approach.</title>
        <authorList>
            <person name="Kananen K."/>
            <person name="Auerbach J.A."/>
            <person name="Kautto E."/>
            <person name="Blachly J.S."/>
        </authorList>
    </citation>
    <scope>NUCLEOTIDE SEQUENCE [LARGE SCALE GENOMIC DNA]</scope>
    <source>
        <strain evidence="10">B95-8</strain>
        <tissue evidence="10">Cell line</tissue>
    </source>
</reference>
<dbReference type="Gene3D" id="4.10.400.10">
    <property type="entry name" value="Low-density Lipoprotein Receptor"/>
    <property type="match status" value="2"/>
</dbReference>
<evidence type="ECO:0000256" key="4">
    <source>
        <dbReference type="ARBA" id="ARBA00022737"/>
    </source>
</evidence>
<keyword evidence="5" id="KW-1133">Transmembrane helix</keyword>
<evidence type="ECO:0000256" key="6">
    <source>
        <dbReference type="ARBA" id="ARBA00023136"/>
    </source>
</evidence>
<feature type="disulfide bond" evidence="8">
    <location>
        <begin position="45"/>
        <end position="60"/>
    </location>
</feature>
<proteinExistence type="predicted"/>
<evidence type="ECO:0000256" key="8">
    <source>
        <dbReference type="PROSITE-ProRule" id="PRU00124"/>
    </source>
</evidence>
<keyword evidence="11" id="KW-1185">Reference proteome</keyword>
<evidence type="ECO:0000313" key="10">
    <source>
        <dbReference type="EMBL" id="KAK2096852.1"/>
    </source>
</evidence>
<evidence type="ECO:0000256" key="7">
    <source>
        <dbReference type="ARBA" id="ARBA00023157"/>
    </source>
</evidence>
<dbReference type="EMBL" id="JASSZA010000012">
    <property type="protein sequence ID" value="KAK2096852.1"/>
    <property type="molecule type" value="Genomic_DNA"/>
</dbReference>
<sequence>MPPASTVPSPSPGSLDTMPSPLASANPGEYPGGKGGECIPRGWRCDQEEDCADGSDERDCEGHCAPHLAPCAHGPHCVSPEQLCDGVRQCPDGSDEGPDACGEASTPPPVRPRPRAGQAGTPPLPEHLGAGAAARMI</sequence>
<protein>
    <submittedName>
        <fullName evidence="10">Uncharacterized protein</fullName>
    </submittedName>
</protein>
<dbReference type="PROSITE" id="PS01209">
    <property type="entry name" value="LDLRA_1"/>
    <property type="match status" value="1"/>
</dbReference>
<dbReference type="PRINTS" id="PR00261">
    <property type="entry name" value="LDLRECEPTOR"/>
</dbReference>
<organism evidence="10 11">
    <name type="scientific">Saguinus oedipus</name>
    <name type="common">Cotton-top tamarin</name>
    <name type="synonym">Oedipomidas oedipus</name>
    <dbReference type="NCBI Taxonomy" id="9490"/>
    <lineage>
        <taxon>Eukaryota</taxon>
        <taxon>Metazoa</taxon>
        <taxon>Chordata</taxon>
        <taxon>Craniata</taxon>
        <taxon>Vertebrata</taxon>
        <taxon>Euteleostomi</taxon>
        <taxon>Mammalia</taxon>
        <taxon>Eutheria</taxon>
        <taxon>Euarchontoglires</taxon>
        <taxon>Primates</taxon>
        <taxon>Haplorrhini</taxon>
        <taxon>Platyrrhini</taxon>
        <taxon>Cebidae</taxon>
        <taxon>Callitrichinae</taxon>
        <taxon>Saguinus</taxon>
    </lineage>
</organism>
<keyword evidence="7 8" id="KW-1015">Disulfide bond</keyword>
<comment type="caution">
    <text evidence="10">The sequence shown here is derived from an EMBL/GenBank/DDBJ whole genome shotgun (WGS) entry which is preliminary data.</text>
</comment>
<feature type="region of interest" description="Disordered" evidence="9">
    <location>
        <begin position="89"/>
        <end position="137"/>
    </location>
</feature>
<keyword evidence="6" id="KW-0472">Membrane</keyword>
<dbReference type="InterPro" id="IPR023415">
    <property type="entry name" value="LDLR_class-A_CS"/>
</dbReference>
<comment type="subcellular location">
    <subcellularLocation>
        <location evidence="2">Endomembrane system</location>
    </subcellularLocation>
    <subcellularLocation>
        <location evidence="1">Membrane</location>
        <topology evidence="1">Single-pass membrane protein</topology>
    </subcellularLocation>
</comment>
<evidence type="ECO:0000256" key="2">
    <source>
        <dbReference type="ARBA" id="ARBA00004308"/>
    </source>
</evidence>
<gene>
    <name evidence="10" type="ORF">P7K49_025886</name>
</gene>
<dbReference type="CDD" id="cd00112">
    <property type="entry name" value="LDLa"/>
    <property type="match status" value="2"/>
</dbReference>
<dbReference type="Pfam" id="PF00057">
    <property type="entry name" value="Ldl_recept_a"/>
    <property type="match status" value="2"/>
</dbReference>
<feature type="region of interest" description="Disordered" evidence="9">
    <location>
        <begin position="1"/>
        <end position="38"/>
    </location>
</feature>
<evidence type="ECO:0000313" key="11">
    <source>
        <dbReference type="Proteomes" id="UP001266305"/>
    </source>
</evidence>
<evidence type="ECO:0000256" key="9">
    <source>
        <dbReference type="SAM" id="MobiDB-lite"/>
    </source>
</evidence>
<keyword evidence="4" id="KW-0677">Repeat</keyword>
<dbReference type="PANTHER" id="PTHR24270">
    <property type="entry name" value="LOW-DENSITY LIPOPROTEIN RECEPTOR-RELATED"/>
    <property type="match status" value="1"/>
</dbReference>
<dbReference type="PROSITE" id="PS50068">
    <property type="entry name" value="LDLRA_2"/>
    <property type="match status" value="2"/>
</dbReference>
<dbReference type="Proteomes" id="UP001266305">
    <property type="component" value="Unassembled WGS sequence"/>
</dbReference>
<dbReference type="InterPro" id="IPR002172">
    <property type="entry name" value="LDrepeatLR_classA_rpt"/>
</dbReference>
<dbReference type="SUPFAM" id="SSF57424">
    <property type="entry name" value="LDL receptor-like module"/>
    <property type="match status" value="2"/>
</dbReference>
<name>A0ABQ9UIG3_SAGOE</name>
<dbReference type="InterPro" id="IPR050685">
    <property type="entry name" value="LDLR"/>
</dbReference>
<evidence type="ECO:0000256" key="1">
    <source>
        <dbReference type="ARBA" id="ARBA00004167"/>
    </source>
</evidence>
<dbReference type="SMART" id="SM00192">
    <property type="entry name" value="LDLa"/>
    <property type="match status" value="2"/>
</dbReference>
<evidence type="ECO:0000256" key="5">
    <source>
        <dbReference type="ARBA" id="ARBA00022989"/>
    </source>
</evidence>
<evidence type="ECO:0000256" key="3">
    <source>
        <dbReference type="ARBA" id="ARBA00022692"/>
    </source>
</evidence>
<dbReference type="InterPro" id="IPR036055">
    <property type="entry name" value="LDL_receptor-like_sf"/>
</dbReference>